<reference evidence="2" key="2">
    <citation type="submission" date="2025-09" db="UniProtKB">
        <authorList>
            <consortium name="Ensembl"/>
        </authorList>
    </citation>
    <scope>IDENTIFICATION</scope>
</reference>
<dbReference type="AlphaFoldDB" id="A0A8C2VMQ2"/>
<gene>
    <name evidence="2" type="primary">WFDC9</name>
</gene>
<evidence type="ECO:0000313" key="3">
    <source>
        <dbReference type="Proteomes" id="UP000694398"/>
    </source>
</evidence>
<reference evidence="2" key="1">
    <citation type="submission" date="2025-08" db="UniProtKB">
        <authorList>
            <consortium name="Ensembl"/>
        </authorList>
    </citation>
    <scope>IDENTIFICATION</scope>
</reference>
<feature type="signal peptide" evidence="1">
    <location>
        <begin position="1"/>
        <end position="20"/>
    </location>
</feature>
<accession>A0A8C2VMQ2</accession>
<dbReference type="GeneTree" id="ENSGT00940000162961"/>
<dbReference type="OMA" id="IEQCWVQ"/>
<organism evidence="2 3">
    <name type="scientific">Chinchilla lanigera</name>
    <name type="common">Long-tailed chinchilla</name>
    <name type="synonym">Chinchilla villidera</name>
    <dbReference type="NCBI Taxonomy" id="34839"/>
    <lineage>
        <taxon>Eukaryota</taxon>
        <taxon>Metazoa</taxon>
        <taxon>Chordata</taxon>
        <taxon>Craniata</taxon>
        <taxon>Vertebrata</taxon>
        <taxon>Euteleostomi</taxon>
        <taxon>Mammalia</taxon>
        <taxon>Eutheria</taxon>
        <taxon>Euarchontoglires</taxon>
        <taxon>Glires</taxon>
        <taxon>Rodentia</taxon>
        <taxon>Hystricomorpha</taxon>
        <taxon>Chinchillidae</taxon>
        <taxon>Chinchilla</taxon>
    </lineage>
</organism>
<keyword evidence="3" id="KW-1185">Reference proteome</keyword>
<protein>
    <submittedName>
        <fullName evidence="2">WAP four-disulfide core domain 9</fullName>
    </submittedName>
</protein>
<keyword evidence="1" id="KW-0732">Signal</keyword>
<proteinExistence type="predicted"/>
<feature type="chain" id="PRO_5034675832" evidence="1">
    <location>
        <begin position="21"/>
        <end position="85"/>
    </location>
</feature>
<dbReference type="Proteomes" id="UP000694398">
    <property type="component" value="Unassembled WGS sequence"/>
</dbReference>
<name>A0A8C2VMQ2_CHILA</name>
<sequence length="85" mass="9908">MKFWICLLITFVCAHLPVLGSLRTKYDDAEVREIDECWVQPPSQYCANRCTRIMSCLNPNHTCCWTYCGNICLDKEEPFKSMLLP</sequence>
<dbReference type="Ensembl" id="ENSCLAT00000015239.1">
    <property type="protein sequence ID" value="ENSCLAP00000015079.1"/>
    <property type="gene ID" value="ENSCLAG00000010391.1"/>
</dbReference>
<evidence type="ECO:0000313" key="2">
    <source>
        <dbReference type="Ensembl" id="ENSCLAP00000015079.1"/>
    </source>
</evidence>
<evidence type="ECO:0000256" key="1">
    <source>
        <dbReference type="SAM" id="SignalP"/>
    </source>
</evidence>